<evidence type="ECO:0000313" key="2">
    <source>
        <dbReference type="EMBL" id="CAJ0575797.1"/>
    </source>
</evidence>
<protein>
    <recommendedName>
        <fullName evidence="1">Fungal lipase-type domain-containing protein</fullName>
    </recommendedName>
</protein>
<dbReference type="SUPFAM" id="SSF53474">
    <property type="entry name" value="alpha/beta-Hydrolases"/>
    <property type="match status" value="1"/>
</dbReference>
<dbReference type="Pfam" id="PF01764">
    <property type="entry name" value="Lipase_3"/>
    <property type="match status" value="1"/>
</dbReference>
<reference evidence="2" key="1">
    <citation type="submission" date="2023-06" db="EMBL/GenBank/DDBJ databases">
        <authorList>
            <person name="Delattre M."/>
        </authorList>
    </citation>
    <scope>NUCLEOTIDE SEQUENCE</scope>
    <source>
        <strain evidence="2">AF72</strain>
    </source>
</reference>
<sequence>MSLSSLFTGEIAGQPIETVVKTYEYFGAAVTNQNLGSWADILYHYKTPISHYKILNWTTTEHHWNRHELWNPHIRFGFAVSHEFKHFIFWVSGANDSKLVEWPLFEKQDYVLVSSLMLEAYEIFKEAALTTIRERTEEVCAAESCDYEFVFTGHSIGGCISQMLAVEAALKKHWSRLKISYLGFAPTRCGNVNYAALVQALFTNVYRYQWNNDALTNIPYDEVCNRYDPKALPVTEGHTSIYTSEDAIGIPCFYHAGKLLIGKWAADGKTREIWGNFPFEDMFVLPGEFVSTDLDHIGFDGNQDLLRFSELKSCASFDDEEPFQCHWGQWITTKPMRPHWVHRHPAEDAETAPLGKAPFGSCNVTENWCPLRTRCLIYKDAKPLNHEPSPWCRRDENASFNIDVVLPLLNGYTKYYRMNRTEVDRERWDSQDGKLALVAAVVPYMTQYSSEITRFPCSTIVVRRIVDFLRKYFAAKWGGMPFDVIMSPAHPIPRYLFEEYFNQTADEDWILTNYDPSRTRNLFEFAEPPINKQEWGTSRCFQYYILMSGGDARAAMVDSYISADFSTDVNSEEWLGPLKWVWGRAGAETSFQRLKVIWEKETGVTEPPQ</sequence>
<dbReference type="Proteomes" id="UP001177023">
    <property type="component" value="Unassembled WGS sequence"/>
</dbReference>
<name>A0AA36CWT3_9BILA</name>
<evidence type="ECO:0000259" key="1">
    <source>
        <dbReference type="Pfam" id="PF01764"/>
    </source>
</evidence>
<feature type="non-terminal residue" evidence="2">
    <location>
        <position position="609"/>
    </location>
</feature>
<evidence type="ECO:0000313" key="3">
    <source>
        <dbReference type="Proteomes" id="UP001177023"/>
    </source>
</evidence>
<dbReference type="PANTHER" id="PTHR45908">
    <property type="entry name" value="PROTEIN CBG11750-RELATED"/>
    <property type="match status" value="1"/>
</dbReference>
<dbReference type="AlphaFoldDB" id="A0AA36CWT3"/>
<dbReference type="GO" id="GO:0006629">
    <property type="term" value="P:lipid metabolic process"/>
    <property type="evidence" value="ECO:0007669"/>
    <property type="project" value="InterPro"/>
</dbReference>
<dbReference type="EMBL" id="CATQJA010002641">
    <property type="protein sequence ID" value="CAJ0575797.1"/>
    <property type="molecule type" value="Genomic_DNA"/>
</dbReference>
<gene>
    <name evidence="2" type="ORF">MSPICULIGERA_LOCUS14102</name>
</gene>
<dbReference type="InterPro" id="IPR029058">
    <property type="entry name" value="AB_hydrolase_fold"/>
</dbReference>
<organism evidence="2 3">
    <name type="scientific">Mesorhabditis spiculigera</name>
    <dbReference type="NCBI Taxonomy" id="96644"/>
    <lineage>
        <taxon>Eukaryota</taxon>
        <taxon>Metazoa</taxon>
        <taxon>Ecdysozoa</taxon>
        <taxon>Nematoda</taxon>
        <taxon>Chromadorea</taxon>
        <taxon>Rhabditida</taxon>
        <taxon>Rhabditina</taxon>
        <taxon>Rhabditomorpha</taxon>
        <taxon>Rhabditoidea</taxon>
        <taxon>Rhabditidae</taxon>
        <taxon>Mesorhabditinae</taxon>
        <taxon>Mesorhabditis</taxon>
    </lineage>
</organism>
<keyword evidence="3" id="KW-1185">Reference proteome</keyword>
<dbReference type="PANTHER" id="PTHR45908:SF21">
    <property type="entry name" value="FUNGAL LIPASE-LIKE DOMAIN-CONTAINING PROTEIN"/>
    <property type="match status" value="1"/>
</dbReference>
<dbReference type="InterPro" id="IPR002921">
    <property type="entry name" value="Fungal_lipase-type"/>
</dbReference>
<comment type="caution">
    <text evidence="2">The sequence shown here is derived from an EMBL/GenBank/DDBJ whole genome shotgun (WGS) entry which is preliminary data.</text>
</comment>
<accession>A0AA36CWT3</accession>
<feature type="domain" description="Fungal lipase-type" evidence="1">
    <location>
        <begin position="110"/>
        <end position="221"/>
    </location>
</feature>
<dbReference type="Gene3D" id="3.40.50.1820">
    <property type="entry name" value="alpha/beta hydrolase"/>
    <property type="match status" value="1"/>
</dbReference>
<proteinExistence type="predicted"/>